<dbReference type="RefSeq" id="WP_371387260.1">
    <property type="nucleotide sequence ID" value="NZ_JBGLYH010000040.1"/>
</dbReference>
<feature type="compositionally biased region" description="Basic residues" evidence="1">
    <location>
        <begin position="75"/>
        <end position="88"/>
    </location>
</feature>
<protein>
    <recommendedName>
        <fullName evidence="4">Transcriptional regulator, AlpA family</fullName>
    </recommendedName>
</protein>
<organism evidence="2 3">
    <name type="scientific">Pseudodesulfovibrio karagichevae</name>
    <dbReference type="NCBI Taxonomy" id="3239305"/>
    <lineage>
        <taxon>Bacteria</taxon>
        <taxon>Pseudomonadati</taxon>
        <taxon>Thermodesulfobacteriota</taxon>
        <taxon>Desulfovibrionia</taxon>
        <taxon>Desulfovibrionales</taxon>
        <taxon>Desulfovibrionaceae</taxon>
    </lineage>
</organism>
<accession>A0ABV4K465</accession>
<sequence length="95" mass="10895">MEKLKKQMKIIGRAEAARRLGMTPQALSCHVSRRAWPHAIPAPIKIGGIFKWSDEKITEWINERFDEVEGGKSQKEKKRKRRPGRPPKTRSASCS</sequence>
<gene>
    <name evidence="2" type="ORF">AB6M95_13365</name>
</gene>
<evidence type="ECO:0000313" key="2">
    <source>
        <dbReference type="EMBL" id="MEZ7197747.1"/>
    </source>
</evidence>
<proteinExistence type="predicted"/>
<evidence type="ECO:0000313" key="3">
    <source>
        <dbReference type="Proteomes" id="UP001568698"/>
    </source>
</evidence>
<evidence type="ECO:0008006" key="4">
    <source>
        <dbReference type="Google" id="ProtNLM"/>
    </source>
</evidence>
<evidence type="ECO:0000256" key="1">
    <source>
        <dbReference type="SAM" id="MobiDB-lite"/>
    </source>
</evidence>
<comment type="caution">
    <text evidence="2">The sequence shown here is derived from an EMBL/GenBank/DDBJ whole genome shotgun (WGS) entry which is preliminary data.</text>
</comment>
<keyword evidence="3" id="KW-1185">Reference proteome</keyword>
<feature type="region of interest" description="Disordered" evidence="1">
    <location>
        <begin position="67"/>
        <end position="95"/>
    </location>
</feature>
<dbReference type="Proteomes" id="UP001568698">
    <property type="component" value="Unassembled WGS sequence"/>
</dbReference>
<dbReference type="EMBL" id="JBGLYH010000040">
    <property type="protein sequence ID" value="MEZ7197747.1"/>
    <property type="molecule type" value="Genomic_DNA"/>
</dbReference>
<reference evidence="2 3" key="1">
    <citation type="submission" date="2024-08" db="EMBL/GenBank/DDBJ databases">
        <title>Sulfate-reducing bacteria isolated from formation water of the oil field in Kazakhstan and description of Pseudodesulfovibrio sp.</title>
        <authorList>
            <person name="Bidzhieva S.K."/>
            <person name="Tourova T.P."/>
            <person name="Grouzdev D.S."/>
            <person name="Beletsky A.V."/>
            <person name="Sokolova D.S."/>
            <person name="Samigullina S.R."/>
            <person name="Poltaraus A.B."/>
            <person name="Avtukh A.N."/>
            <person name="Tereshina V.M."/>
            <person name="Zhaparov N.S."/>
            <person name="Mardanov A.V."/>
            <person name="Nazina T.N."/>
        </authorList>
    </citation>
    <scope>NUCLEOTIDE SEQUENCE [LARGE SCALE GENOMIC DNA]</scope>
    <source>
        <strain evidence="2 3">9FUS</strain>
    </source>
</reference>
<name>A0ABV4K465_9BACT</name>